<evidence type="ECO:0000313" key="3">
    <source>
        <dbReference type="Proteomes" id="UP000036277"/>
    </source>
</evidence>
<evidence type="ECO:0000313" key="2">
    <source>
        <dbReference type="EMBL" id="KMJ43324.1"/>
    </source>
</evidence>
<feature type="chain" id="PRO_5005260798" description="DUF333 domain-containing protein" evidence="1">
    <location>
        <begin position="21"/>
        <end position="96"/>
    </location>
</feature>
<protein>
    <recommendedName>
        <fullName evidence="4">DUF333 domain-containing protein</fullName>
    </recommendedName>
</protein>
<dbReference type="OrthoDB" id="7065744at2"/>
<organism evidence="2 3">
    <name type="scientific">Xenorhabdus khoisanae</name>
    <dbReference type="NCBI Taxonomy" id="880157"/>
    <lineage>
        <taxon>Bacteria</taxon>
        <taxon>Pseudomonadati</taxon>
        <taxon>Pseudomonadota</taxon>
        <taxon>Gammaproteobacteria</taxon>
        <taxon>Enterobacterales</taxon>
        <taxon>Morganellaceae</taxon>
        <taxon>Xenorhabdus</taxon>
    </lineage>
</organism>
<gene>
    <name evidence="2" type="ORF">AB204_20335</name>
</gene>
<keyword evidence="3" id="KW-1185">Reference proteome</keyword>
<dbReference type="AlphaFoldDB" id="A0A0J5FMJ0"/>
<reference evidence="2 3" key="1">
    <citation type="submission" date="2015-06" db="EMBL/GenBank/DDBJ databases">
        <title>Draft Whole-Genome Sequence of the Entomopathogenic Bacterium Xenorhabdus khoisanae.</title>
        <authorList>
            <person name="Naidoo S."/>
            <person name="Featherston J."/>
            <person name="Gray V.M."/>
        </authorList>
    </citation>
    <scope>NUCLEOTIDE SEQUENCE [LARGE SCALE GENOMIC DNA]</scope>
    <source>
        <strain evidence="2 3">MCB</strain>
    </source>
</reference>
<name>A0A0J5FMJ0_9GAMM</name>
<dbReference type="Proteomes" id="UP000036277">
    <property type="component" value="Unassembled WGS sequence"/>
</dbReference>
<evidence type="ECO:0008006" key="4">
    <source>
        <dbReference type="Google" id="ProtNLM"/>
    </source>
</evidence>
<dbReference type="InterPro" id="IPR005590">
    <property type="entry name" value="DUF333"/>
</dbReference>
<evidence type="ECO:0000256" key="1">
    <source>
        <dbReference type="SAM" id="SignalP"/>
    </source>
</evidence>
<keyword evidence="1" id="KW-0732">Signal</keyword>
<feature type="signal peptide" evidence="1">
    <location>
        <begin position="1"/>
        <end position="20"/>
    </location>
</feature>
<dbReference type="PROSITE" id="PS51257">
    <property type="entry name" value="PROKAR_LIPOPROTEIN"/>
    <property type="match status" value="1"/>
</dbReference>
<dbReference type="Pfam" id="PF03891">
    <property type="entry name" value="DUF333"/>
    <property type="match status" value="1"/>
</dbReference>
<accession>A0A0J5FMJ0</accession>
<dbReference type="EMBL" id="LFCV01000219">
    <property type="protein sequence ID" value="KMJ43324.1"/>
    <property type="molecule type" value="Genomic_DNA"/>
</dbReference>
<dbReference type="PATRIC" id="fig|880157.4.peg.4403"/>
<comment type="caution">
    <text evidence="2">The sequence shown here is derived from an EMBL/GenBank/DDBJ whole genome shotgun (WGS) entry which is preliminary data.</text>
</comment>
<proteinExistence type="predicted"/>
<sequence length="96" mass="10418">MLLRRRVILCNLLLVGGILAGCSEHQTSTSLNRYKHYQYSDLGIHLSKDASETCTDAGGIQTLTNQLNGQKVPVCQLVNGRRCNEQALLDGGCASI</sequence>